<dbReference type="Proteomes" id="UP000287651">
    <property type="component" value="Unassembled WGS sequence"/>
</dbReference>
<gene>
    <name evidence="1" type="ORF">B296_00002946</name>
</gene>
<organism evidence="1 2">
    <name type="scientific">Ensete ventricosum</name>
    <name type="common">Abyssinian banana</name>
    <name type="synonym">Musa ensete</name>
    <dbReference type="NCBI Taxonomy" id="4639"/>
    <lineage>
        <taxon>Eukaryota</taxon>
        <taxon>Viridiplantae</taxon>
        <taxon>Streptophyta</taxon>
        <taxon>Embryophyta</taxon>
        <taxon>Tracheophyta</taxon>
        <taxon>Spermatophyta</taxon>
        <taxon>Magnoliopsida</taxon>
        <taxon>Liliopsida</taxon>
        <taxon>Zingiberales</taxon>
        <taxon>Musaceae</taxon>
        <taxon>Ensete</taxon>
    </lineage>
</organism>
<reference evidence="1 2" key="1">
    <citation type="journal article" date="2014" name="Agronomy (Basel)">
        <title>A Draft Genome Sequence for Ensete ventricosum, the Drought-Tolerant Tree Against Hunger.</title>
        <authorList>
            <person name="Harrison J."/>
            <person name="Moore K.A."/>
            <person name="Paszkiewicz K."/>
            <person name="Jones T."/>
            <person name="Grant M."/>
            <person name="Ambacheew D."/>
            <person name="Muzemil S."/>
            <person name="Studholme D.J."/>
        </authorList>
    </citation>
    <scope>NUCLEOTIDE SEQUENCE [LARGE SCALE GENOMIC DNA]</scope>
</reference>
<evidence type="ECO:0000313" key="2">
    <source>
        <dbReference type="Proteomes" id="UP000287651"/>
    </source>
</evidence>
<name>A0A426YGE6_ENSVE</name>
<protein>
    <submittedName>
        <fullName evidence="1">Uncharacterized protein</fullName>
    </submittedName>
</protein>
<evidence type="ECO:0000313" key="1">
    <source>
        <dbReference type="EMBL" id="RRT50730.1"/>
    </source>
</evidence>
<feature type="non-terminal residue" evidence="1">
    <location>
        <position position="1"/>
    </location>
</feature>
<accession>A0A426YGE6</accession>
<proteinExistence type="predicted"/>
<dbReference type="AlphaFoldDB" id="A0A426YGE6"/>
<sequence>VAAGFIPAATAFLSSLICDILLGYSPCHHPSPLHRLLSLPSLLSFLPSLLLSPGTISLSLLVPPQLLPPLLLVATTIGRSSH</sequence>
<comment type="caution">
    <text evidence="1">The sequence shown here is derived from an EMBL/GenBank/DDBJ whole genome shotgun (WGS) entry which is preliminary data.</text>
</comment>
<dbReference type="EMBL" id="AMZH03012597">
    <property type="protein sequence ID" value="RRT50730.1"/>
    <property type="molecule type" value="Genomic_DNA"/>
</dbReference>